<dbReference type="InterPro" id="IPR005537">
    <property type="entry name" value="RAMP_III_fam"/>
</dbReference>
<protein>
    <submittedName>
        <fullName evidence="4">Type III-B CRISPR module RAMP protein Cmr1</fullName>
    </submittedName>
</protein>
<dbReference type="InterPro" id="IPR007522">
    <property type="entry name" value="CRISPR-assoc_prot_TM1795"/>
</dbReference>
<dbReference type="AlphaFoldDB" id="A0A5C6WZ39"/>
<evidence type="ECO:0000256" key="2">
    <source>
        <dbReference type="SAM" id="MobiDB-lite"/>
    </source>
</evidence>
<proteinExistence type="predicted"/>
<dbReference type="Proteomes" id="UP000321046">
    <property type="component" value="Unassembled WGS sequence"/>
</dbReference>
<evidence type="ECO:0000313" key="5">
    <source>
        <dbReference type="Proteomes" id="UP000321046"/>
    </source>
</evidence>
<evidence type="ECO:0000313" key="4">
    <source>
        <dbReference type="EMBL" id="TXD34813.1"/>
    </source>
</evidence>
<comment type="caution">
    <text evidence="4">The sequence shown here is derived from an EMBL/GenBank/DDBJ whole genome shotgun (WGS) entry which is preliminary data.</text>
</comment>
<accession>A0A5C6WZ39</accession>
<evidence type="ECO:0000259" key="3">
    <source>
        <dbReference type="Pfam" id="PF03787"/>
    </source>
</evidence>
<dbReference type="OrthoDB" id="9806750at2"/>
<reference evidence="4 5" key="1">
    <citation type="submission" date="2019-08" db="EMBL/GenBank/DDBJ databases">
        <title>Bradymonadales sp. TMQ2.</title>
        <authorList>
            <person name="Liang Q."/>
        </authorList>
    </citation>
    <scope>NUCLEOTIDE SEQUENCE [LARGE SCALE GENOMIC DNA]</scope>
    <source>
        <strain evidence="4 5">TMQ2</strain>
    </source>
</reference>
<dbReference type="NCBIfam" id="TIGR01894">
    <property type="entry name" value="cas_TM1795_cmr1"/>
    <property type="match status" value="1"/>
</dbReference>
<dbReference type="RefSeq" id="WP_146974764.1">
    <property type="nucleotide sequence ID" value="NZ_VOSL01000053.1"/>
</dbReference>
<evidence type="ECO:0000256" key="1">
    <source>
        <dbReference type="ARBA" id="ARBA00023118"/>
    </source>
</evidence>
<dbReference type="GO" id="GO:0051607">
    <property type="term" value="P:defense response to virus"/>
    <property type="evidence" value="ECO:0007669"/>
    <property type="project" value="UniProtKB-KW"/>
</dbReference>
<dbReference type="Pfam" id="PF03787">
    <property type="entry name" value="RAMPs"/>
    <property type="match status" value="1"/>
</dbReference>
<feature type="region of interest" description="Disordered" evidence="2">
    <location>
        <begin position="250"/>
        <end position="282"/>
    </location>
</feature>
<keyword evidence="1" id="KW-0051">Antiviral defense</keyword>
<sequence>MTQRTYTVKALSNLWTGTARVKKKYNKRTRRNELVDVVDSSRLITTGLLGSIRWWYEVVARGLGGKPCDPSNTKCIDRKHCVVCEFFGCTGWARKFRFDVLDFETDAEGQPQQIKDAEGQLQQIKKDKSFTLRFTPLRAVRDEEWALLDLTLRLIAEHGAIGGKTVFKPTEENERKNEVHHQDFGIIALEASYGVASANKATLEAYARDSCWRNASQSGVTWASLENFWSVSGQYLARQDVHRSTFNKVIGRSEPKSQKGNGDSWLAGRRAGRGKPGESKKVFSFREPPRTFGFVNPKGGNDAITLDTIKLRLEKAWGKGSVDDEKLLTGPEILGELLKVEET</sequence>
<name>A0A5C6WZ39_9DELT</name>
<dbReference type="EMBL" id="VOSL01000053">
    <property type="protein sequence ID" value="TXD34813.1"/>
    <property type="molecule type" value="Genomic_DNA"/>
</dbReference>
<organism evidence="4 5">
    <name type="scientific">Lujinxingia vulgaris</name>
    <dbReference type="NCBI Taxonomy" id="2600176"/>
    <lineage>
        <taxon>Bacteria</taxon>
        <taxon>Deltaproteobacteria</taxon>
        <taxon>Bradymonadales</taxon>
        <taxon>Lujinxingiaceae</taxon>
        <taxon>Lujinxingia</taxon>
    </lineage>
</organism>
<gene>
    <name evidence="4" type="primary">cmr1</name>
    <name evidence="4" type="ORF">FRC96_12195</name>
</gene>
<feature type="domain" description="CRISPR type III-associated protein" evidence="3">
    <location>
        <begin position="7"/>
        <end position="165"/>
    </location>
</feature>